<keyword evidence="3" id="KW-1185">Reference proteome</keyword>
<dbReference type="RefSeq" id="XP_018133170.1">
    <property type="nucleotide sequence ID" value="XM_018272469.1"/>
</dbReference>
<sequence length="155" mass="17451">MPLQEDDIEAGESSDELQPGESSFNDDKLKKSAIEEGILIGEFRKDKKGKRKLVYASFDANLKFIRRLSKKDIKGNIVGGKKYNGGAVSHKDIDQQQQKRPTTASPSNNSKNDWQQQEQLVTARTTEPPLRSMPFILERAEGSFDLYAIFSEWGA</sequence>
<feature type="region of interest" description="Disordered" evidence="1">
    <location>
        <begin position="80"/>
        <end position="127"/>
    </location>
</feature>
<dbReference type="Proteomes" id="UP000091956">
    <property type="component" value="Unassembled WGS sequence"/>
</dbReference>
<reference evidence="3" key="2">
    <citation type="journal article" date="2018" name="Nat. Commun.">
        <title>Extreme sensitivity to ultraviolet light in the fungal pathogen causing white-nose syndrome of bats.</title>
        <authorList>
            <person name="Palmer J.M."/>
            <person name="Drees K.P."/>
            <person name="Foster J.T."/>
            <person name="Lindner D.L."/>
        </authorList>
    </citation>
    <scope>NUCLEOTIDE SEQUENCE [LARGE SCALE GENOMIC DNA]</scope>
    <source>
        <strain evidence="3">UAMH 10579</strain>
    </source>
</reference>
<feature type="region of interest" description="Disordered" evidence="1">
    <location>
        <begin position="1"/>
        <end position="29"/>
    </location>
</feature>
<dbReference type="EMBL" id="KV460212">
    <property type="protein sequence ID" value="OBT99437.1"/>
    <property type="molecule type" value="Genomic_DNA"/>
</dbReference>
<gene>
    <name evidence="2" type="ORF">VE01_02968</name>
</gene>
<accession>A0A1B8GUD0</accession>
<dbReference type="AlphaFoldDB" id="A0A1B8GUD0"/>
<name>A0A1B8GUD0_9PEZI</name>
<organism evidence="2 3">
    <name type="scientific">Pseudogymnoascus verrucosus</name>
    <dbReference type="NCBI Taxonomy" id="342668"/>
    <lineage>
        <taxon>Eukaryota</taxon>
        <taxon>Fungi</taxon>
        <taxon>Dikarya</taxon>
        <taxon>Ascomycota</taxon>
        <taxon>Pezizomycotina</taxon>
        <taxon>Leotiomycetes</taxon>
        <taxon>Thelebolales</taxon>
        <taxon>Thelebolaceae</taxon>
        <taxon>Pseudogymnoascus</taxon>
    </lineage>
</organism>
<proteinExistence type="predicted"/>
<protein>
    <submittedName>
        <fullName evidence="2">Uncharacterized protein</fullName>
    </submittedName>
</protein>
<reference evidence="2 3" key="1">
    <citation type="submission" date="2016-03" db="EMBL/GenBank/DDBJ databases">
        <title>Comparative genomics of Pseudogymnoascus destructans, the fungus causing white-nose syndrome of bats.</title>
        <authorList>
            <person name="Palmer J.M."/>
            <person name="Drees K.P."/>
            <person name="Foster J.T."/>
            <person name="Lindner D.L."/>
        </authorList>
    </citation>
    <scope>NUCLEOTIDE SEQUENCE [LARGE SCALE GENOMIC DNA]</scope>
    <source>
        <strain evidence="2 3">UAMH 10579</strain>
    </source>
</reference>
<dbReference type="GeneID" id="28836354"/>
<feature type="compositionally biased region" description="Acidic residues" evidence="1">
    <location>
        <begin position="1"/>
        <end position="15"/>
    </location>
</feature>
<feature type="compositionally biased region" description="Polar residues" evidence="1">
    <location>
        <begin position="95"/>
        <end position="125"/>
    </location>
</feature>
<evidence type="ECO:0000313" key="2">
    <source>
        <dbReference type="EMBL" id="OBT99437.1"/>
    </source>
</evidence>
<evidence type="ECO:0000256" key="1">
    <source>
        <dbReference type="SAM" id="MobiDB-lite"/>
    </source>
</evidence>
<evidence type="ECO:0000313" key="3">
    <source>
        <dbReference type="Proteomes" id="UP000091956"/>
    </source>
</evidence>